<keyword evidence="1" id="KW-0732">Signal</keyword>
<dbReference type="InterPro" id="IPR038602">
    <property type="entry name" value="Mite_allergen_7_sf"/>
</dbReference>
<proteinExistence type="predicted"/>
<keyword evidence="3" id="KW-1185">Reference proteome</keyword>
<protein>
    <recommendedName>
        <fullName evidence="4">Lipid-binding serum glycoprotein N-terminal domain-containing protein</fullName>
    </recommendedName>
</protein>
<comment type="caution">
    <text evidence="2">The sequence shown here is derived from an EMBL/GenBank/DDBJ whole genome shotgun (WGS) entry which is preliminary data.</text>
</comment>
<sequence>MRMPPGTILLALVHVECTDIVFAEILPEQPYCAFMVFLPFILSQNDKSSQEVIVCRIPENFQVQVSDRYKVDIYGNELLIKYKNIGIYLYPGTTTINVVLNGSSVEFQAYMIASNSVSNSTSKAEKISWSSNGLVLGFGQLQETNKGHYQVQQYHFFLPTNSSGSTNLFEAVEHEIRRLARVCLEIEISKNVKNITKNNFQRFEKIYDFGSVIVLSPSDCVNGVSSCTSSPTNSFKINANDLIDLSISAIIDMIKIYDLRKIKLPNINAVLISNLGVFGVKGQIQTFNGTFEGLATIKRTADVILIRQGHKYTISCGFGISNAIVRINKYKLKYGFINICGEILGIIENIALKAEISVDYNTPQCMTKLEDIKISEFDKLEVRFTGMGVMNSFGSKLINLFTKFFKNYLKRIIERNLNIFLEKKISVLNCEKYRTKIL</sequence>
<dbReference type="InterPro" id="IPR020234">
    <property type="entry name" value="Mite_allergen_group-7"/>
</dbReference>
<dbReference type="Pfam" id="PF16984">
    <property type="entry name" value="Grp7_allergen"/>
    <property type="match status" value="1"/>
</dbReference>
<dbReference type="Proteomes" id="UP001607302">
    <property type="component" value="Unassembled WGS sequence"/>
</dbReference>
<evidence type="ECO:0000313" key="3">
    <source>
        <dbReference type="Proteomes" id="UP001607302"/>
    </source>
</evidence>
<dbReference type="EMBL" id="JAUDFV010000157">
    <property type="protein sequence ID" value="KAL2714101.1"/>
    <property type="molecule type" value="Genomic_DNA"/>
</dbReference>
<reference evidence="2 3" key="1">
    <citation type="journal article" date="2024" name="Ann. Entomol. Soc. Am.">
        <title>Genomic analyses of the southern and eastern yellowjacket wasps (Hymenoptera: Vespidae) reveal evolutionary signatures of social life.</title>
        <authorList>
            <person name="Catto M.A."/>
            <person name="Caine P.B."/>
            <person name="Orr S.E."/>
            <person name="Hunt B.G."/>
            <person name="Goodisman M.A.D."/>
        </authorList>
    </citation>
    <scope>NUCLEOTIDE SEQUENCE [LARGE SCALE GENOMIC DNA]</scope>
    <source>
        <strain evidence="2">233</strain>
        <tissue evidence="2">Head and thorax</tissue>
    </source>
</reference>
<dbReference type="Gene3D" id="3.15.10.50">
    <property type="match status" value="1"/>
</dbReference>
<dbReference type="AlphaFoldDB" id="A0ABD2A0F7"/>
<evidence type="ECO:0000313" key="2">
    <source>
        <dbReference type="EMBL" id="KAL2714101.1"/>
    </source>
</evidence>
<evidence type="ECO:0008006" key="4">
    <source>
        <dbReference type="Google" id="ProtNLM"/>
    </source>
</evidence>
<feature type="signal peptide" evidence="1">
    <location>
        <begin position="1"/>
        <end position="23"/>
    </location>
</feature>
<accession>A0ABD2A0F7</accession>
<feature type="chain" id="PRO_5044875877" description="Lipid-binding serum glycoprotein N-terminal domain-containing protein" evidence="1">
    <location>
        <begin position="24"/>
        <end position="438"/>
    </location>
</feature>
<name>A0ABD2A0F7_VESSQ</name>
<evidence type="ECO:0000256" key="1">
    <source>
        <dbReference type="SAM" id="SignalP"/>
    </source>
</evidence>
<organism evidence="2 3">
    <name type="scientific">Vespula squamosa</name>
    <name type="common">Southern yellow jacket</name>
    <name type="synonym">Wasp</name>
    <dbReference type="NCBI Taxonomy" id="30214"/>
    <lineage>
        <taxon>Eukaryota</taxon>
        <taxon>Metazoa</taxon>
        <taxon>Ecdysozoa</taxon>
        <taxon>Arthropoda</taxon>
        <taxon>Hexapoda</taxon>
        <taxon>Insecta</taxon>
        <taxon>Pterygota</taxon>
        <taxon>Neoptera</taxon>
        <taxon>Endopterygota</taxon>
        <taxon>Hymenoptera</taxon>
        <taxon>Apocrita</taxon>
        <taxon>Aculeata</taxon>
        <taxon>Vespoidea</taxon>
        <taxon>Vespidae</taxon>
        <taxon>Vespinae</taxon>
        <taxon>Vespula</taxon>
    </lineage>
</organism>
<gene>
    <name evidence="2" type="ORF">V1478_016658</name>
</gene>